<evidence type="ECO:0000313" key="2">
    <source>
        <dbReference type="EMBL" id="CAA9564950.1"/>
    </source>
</evidence>
<accession>A0A6J4UZ79</accession>
<gene>
    <name evidence="2" type="ORF">AVDCRST_MAG59-2934</name>
</gene>
<evidence type="ECO:0000256" key="1">
    <source>
        <dbReference type="SAM" id="MobiDB-lite"/>
    </source>
</evidence>
<feature type="compositionally biased region" description="Basic and acidic residues" evidence="1">
    <location>
        <begin position="1"/>
        <end position="10"/>
    </location>
</feature>
<proteinExistence type="predicted"/>
<feature type="region of interest" description="Disordered" evidence="1">
    <location>
        <begin position="1"/>
        <end position="30"/>
    </location>
</feature>
<sequence>ERDDRRRWDAAARPAPAPSRRRRVGPGGPARQEAAALLLGILV</sequence>
<reference evidence="2" key="1">
    <citation type="submission" date="2020-02" db="EMBL/GenBank/DDBJ databases">
        <authorList>
            <person name="Meier V. D."/>
        </authorList>
    </citation>
    <scope>NUCLEOTIDE SEQUENCE</scope>
    <source>
        <strain evidence="2">AVDCRST_MAG59</strain>
    </source>
</reference>
<organism evidence="2">
    <name type="scientific">uncultured Thermomicrobiales bacterium</name>
    <dbReference type="NCBI Taxonomy" id="1645740"/>
    <lineage>
        <taxon>Bacteria</taxon>
        <taxon>Pseudomonadati</taxon>
        <taxon>Thermomicrobiota</taxon>
        <taxon>Thermomicrobia</taxon>
        <taxon>Thermomicrobiales</taxon>
        <taxon>environmental samples</taxon>
    </lineage>
</organism>
<dbReference type="AlphaFoldDB" id="A0A6J4UZ79"/>
<feature type="non-terminal residue" evidence="2">
    <location>
        <position position="1"/>
    </location>
</feature>
<feature type="non-terminal residue" evidence="2">
    <location>
        <position position="43"/>
    </location>
</feature>
<dbReference type="EMBL" id="CADCWF010000194">
    <property type="protein sequence ID" value="CAA9564950.1"/>
    <property type="molecule type" value="Genomic_DNA"/>
</dbReference>
<name>A0A6J4UZ79_9BACT</name>
<protein>
    <submittedName>
        <fullName evidence="2">Uncharacterized protein</fullName>
    </submittedName>
</protein>